<dbReference type="OMA" id="GATSCAK"/>
<evidence type="ECO:0000256" key="1">
    <source>
        <dbReference type="SAM" id="MobiDB-lite"/>
    </source>
</evidence>
<accession>A0A060SUQ6</accession>
<dbReference type="STRING" id="5643.A0A060SUQ6"/>
<sequence>MHTSQATALNILESCLSAGTVGPPSIVPTNSSNAGVWVHPKLPGGFYEDIPRRREDFPKVKWWYKKDWRKHEANLSCEFGKVKQCGGTRAASGENVRYEFISDADGNPIDGFQASAIRAQFREYVLLLFKEDRAPTSWARGLDPREKVKYEAFMRATCPELQYCDNNWLCKAIGVMEYPQLWPTFAKKYPSKSSSAVSGPQLSRLKCGPGATSCAKPSIRVSSATNSAHAPKSPVTASGESTPTATSTSLDAAAYTIDSKDPDVDPSPNGTHTTPVKRASLSDGRTDDIHAQADNSSKRPRLSIMITDLPWGTETVESDSETLTNQRPAKDSGAAVAALANSISELNDSAAQTQLDVDTVYDRQTPVPVSPSPACSVPGTMSTNLKGAKIQAKKVAPRAGKGVAIWPPSTDATSLKDRCARAWAVENPSATQEEFNQWYKKAAHYKKKKYTADDPAATTPSNPEAA</sequence>
<name>A0A060SUQ6_PYCCI</name>
<protein>
    <submittedName>
        <fullName evidence="2">Uncharacterized protein</fullName>
    </submittedName>
</protein>
<evidence type="ECO:0000313" key="3">
    <source>
        <dbReference type="Proteomes" id="UP000029665"/>
    </source>
</evidence>
<dbReference type="OrthoDB" id="2758482at2759"/>
<evidence type="ECO:0000313" key="2">
    <source>
        <dbReference type="EMBL" id="CDO76198.1"/>
    </source>
</evidence>
<comment type="caution">
    <text evidence="2">The sequence shown here is derived from an EMBL/GenBank/DDBJ whole genome shotgun (WGS) entry which is preliminary data.</text>
</comment>
<dbReference type="Proteomes" id="UP000029665">
    <property type="component" value="Unassembled WGS sequence"/>
</dbReference>
<keyword evidence="3" id="KW-1185">Reference proteome</keyword>
<feature type="region of interest" description="Disordered" evidence="1">
    <location>
        <begin position="222"/>
        <end position="300"/>
    </location>
</feature>
<dbReference type="EMBL" id="CCBP010000346">
    <property type="protein sequence ID" value="CDO76198.1"/>
    <property type="molecule type" value="Genomic_DNA"/>
</dbReference>
<proteinExistence type="predicted"/>
<feature type="compositionally biased region" description="Polar residues" evidence="1">
    <location>
        <begin position="235"/>
        <end position="250"/>
    </location>
</feature>
<dbReference type="AlphaFoldDB" id="A0A060SUQ6"/>
<gene>
    <name evidence="2" type="ORF">BN946_scf185037.g21</name>
</gene>
<reference evidence="2" key="1">
    <citation type="submission" date="2014-01" db="EMBL/GenBank/DDBJ databases">
        <title>The genome of the white-rot fungus Pycnoporus cinnabarinus: a basidiomycete model with a versatile arsenal for lignocellulosic biomass breakdown.</title>
        <authorList>
            <person name="Levasseur A."/>
            <person name="Lomascolo A."/>
            <person name="Ruiz-Duenas F.J."/>
            <person name="Uzan E."/>
            <person name="Piumi F."/>
            <person name="Kues U."/>
            <person name="Ram A.F.J."/>
            <person name="Murat C."/>
            <person name="Haon M."/>
            <person name="Benoit I."/>
            <person name="Arfi Y."/>
            <person name="Chevret D."/>
            <person name="Drula E."/>
            <person name="Kwon M.J."/>
            <person name="Gouret P."/>
            <person name="Lesage-Meessen L."/>
            <person name="Lombard V."/>
            <person name="Mariette J."/>
            <person name="Noirot C."/>
            <person name="Park J."/>
            <person name="Patyshakuliyeva A."/>
            <person name="Wieneger R.A.B."/>
            <person name="Wosten H.A.B."/>
            <person name="Martin F."/>
            <person name="Coutinho P.M."/>
            <person name="de Vries R."/>
            <person name="Martinez A.T."/>
            <person name="Klopp C."/>
            <person name="Pontarotti P."/>
            <person name="Henrissat B."/>
            <person name="Record E."/>
        </authorList>
    </citation>
    <scope>NUCLEOTIDE SEQUENCE [LARGE SCALE GENOMIC DNA]</scope>
    <source>
        <strain evidence="2">BRFM137</strain>
    </source>
</reference>
<dbReference type="HOGENOM" id="CLU_554473_0_0_1"/>
<organism evidence="2 3">
    <name type="scientific">Pycnoporus cinnabarinus</name>
    <name type="common">Cinnabar-red polypore</name>
    <name type="synonym">Trametes cinnabarina</name>
    <dbReference type="NCBI Taxonomy" id="5643"/>
    <lineage>
        <taxon>Eukaryota</taxon>
        <taxon>Fungi</taxon>
        <taxon>Dikarya</taxon>
        <taxon>Basidiomycota</taxon>
        <taxon>Agaricomycotina</taxon>
        <taxon>Agaricomycetes</taxon>
        <taxon>Polyporales</taxon>
        <taxon>Polyporaceae</taxon>
        <taxon>Trametes</taxon>
    </lineage>
</organism>